<dbReference type="Gene3D" id="3.90.1300.10">
    <property type="entry name" value="Amidase signature (AS) domain"/>
    <property type="match status" value="1"/>
</dbReference>
<accession>A0A7Y9L8D7</accession>
<dbReference type="Pfam" id="PF01425">
    <property type="entry name" value="Amidase"/>
    <property type="match status" value="1"/>
</dbReference>
<evidence type="ECO:0000313" key="3">
    <source>
        <dbReference type="EMBL" id="NYE70664.1"/>
    </source>
</evidence>
<proteinExistence type="inferred from homology"/>
<dbReference type="PROSITE" id="PS00571">
    <property type="entry name" value="AMIDASES"/>
    <property type="match status" value="1"/>
</dbReference>
<comment type="caution">
    <text evidence="3">The sequence shown here is derived from an EMBL/GenBank/DDBJ whole genome shotgun (WGS) entry which is preliminary data.</text>
</comment>
<evidence type="ECO:0000313" key="4">
    <source>
        <dbReference type="Proteomes" id="UP000569914"/>
    </source>
</evidence>
<dbReference type="EC" id="3.5.1.4" evidence="3"/>
<dbReference type="InterPro" id="IPR020556">
    <property type="entry name" value="Amidase_CS"/>
</dbReference>
<dbReference type="GO" id="GO:0004040">
    <property type="term" value="F:amidase activity"/>
    <property type="evidence" value="ECO:0007669"/>
    <property type="project" value="UniProtKB-EC"/>
</dbReference>
<dbReference type="EMBL" id="JACCBU010000001">
    <property type="protein sequence ID" value="NYE70664.1"/>
    <property type="molecule type" value="Genomic_DNA"/>
</dbReference>
<reference evidence="3 4" key="1">
    <citation type="submission" date="2020-07" db="EMBL/GenBank/DDBJ databases">
        <title>Sequencing the genomes of 1000 actinobacteria strains.</title>
        <authorList>
            <person name="Klenk H.-P."/>
        </authorList>
    </citation>
    <scope>NUCLEOTIDE SEQUENCE [LARGE SCALE GENOMIC DNA]</scope>
    <source>
        <strain evidence="3 4">DSM 22083</strain>
    </source>
</reference>
<gene>
    <name evidence="3" type="ORF">BKA15_001993</name>
</gene>
<comment type="similarity">
    <text evidence="1">Belongs to the amidase family.</text>
</comment>
<evidence type="ECO:0000259" key="2">
    <source>
        <dbReference type="Pfam" id="PF01425"/>
    </source>
</evidence>
<evidence type="ECO:0000256" key="1">
    <source>
        <dbReference type="ARBA" id="ARBA00009199"/>
    </source>
</evidence>
<name>A0A7Y9L8D7_9ACTN</name>
<sequence>MIMTAREVARAVRTGAQSPTELVEDTLDRAARLGPEVGAFVTLTPELALRQAAEVERQLKAGEELPALAGVPCPIKDLTQVAGVPIRRGSAALAGDPAPVDDGVVTLLRQAGTIMVGKTSTPEFGLPPYTEPDVAPPARTPWDLSRSAGGSSGGAAAAVAAGIVPIAHASDGGGSIRIPASCCGLVGLKPSRGRISPGPYGAESAGLSTHGVVTRDVRDTALALDLLAHDWPGDAFIAPPGGPFLDACAADPGSLRIGLILEPFYGTPGGVDPVCRAAAEQTAELLTELGHRVDVGPAPMTAEAQQRGLQAFEALWAISALGAPVPADAEDRVTPLTRHLREVGRGVTGLQFAQAVQTAQLITRAVADRWQAYDLILTPTLAQPPMPIGGLRNDLDPVAEFVAQYAYTPWTNLANVTGRPSISLPLHRAEVGGTTLPIGVMLTGRYGADAMIISVAAQLEQARPWPTEPRPVHRSEAG</sequence>
<dbReference type="InterPro" id="IPR036928">
    <property type="entry name" value="AS_sf"/>
</dbReference>
<dbReference type="AlphaFoldDB" id="A0A7Y9L8D7"/>
<dbReference type="Proteomes" id="UP000569914">
    <property type="component" value="Unassembled WGS sequence"/>
</dbReference>
<organism evidence="3 4">
    <name type="scientific">Microlunatus parietis</name>
    <dbReference type="NCBI Taxonomy" id="682979"/>
    <lineage>
        <taxon>Bacteria</taxon>
        <taxon>Bacillati</taxon>
        <taxon>Actinomycetota</taxon>
        <taxon>Actinomycetes</taxon>
        <taxon>Propionibacteriales</taxon>
        <taxon>Propionibacteriaceae</taxon>
        <taxon>Microlunatus</taxon>
    </lineage>
</organism>
<keyword evidence="3" id="KW-0378">Hydrolase</keyword>
<dbReference type="InterPro" id="IPR000120">
    <property type="entry name" value="Amidase"/>
</dbReference>
<dbReference type="InterPro" id="IPR023631">
    <property type="entry name" value="Amidase_dom"/>
</dbReference>
<dbReference type="PANTHER" id="PTHR11895:SF7">
    <property type="entry name" value="GLUTAMYL-TRNA(GLN) AMIDOTRANSFERASE SUBUNIT A, MITOCHONDRIAL"/>
    <property type="match status" value="1"/>
</dbReference>
<dbReference type="SUPFAM" id="SSF75304">
    <property type="entry name" value="Amidase signature (AS) enzymes"/>
    <property type="match status" value="1"/>
</dbReference>
<keyword evidence="4" id="KW-1185">Reference proteome</keyword>
<dbReference type="PANTHER" id="PTHR11895">
    <property type="entry name" value="TRANSAMIDASE"/>
    <property type="match status" value="1"/>
</dbReference>
<feature type="domain" description="Amidase" evidence="2">
    <location>
        <begin position="21"/>
        <end position="452"/>
    </location>
</feature>
<protein>
    <submittedName>
        <fullName evidence="3">Amidase</fullName>
        <ecNumber evidence="3">3.5.1.4</ecNumber>
    </submittedName>
</protein>